<feature type="domain" description="AB hydrolase-1" evidence="1">
    <location>
        <begin position="4"/>
        <end position="230"/>
    </location>
</feature>
<comment type="caution">
    <text evidence="2">The sequence shown here is derived from an EMBL/GenBank/DDBJ whole genome shotgun (WGS) entry which is preliminary data.</text>
</comment>
<evidence type="ECO:0000313" key="3">
    <source>
        <dbReference type="Proteomes" id="UP000289482"/>
    </source>
</evidence>
<dbReference type="InterPro" id="IPR000073">
    <property type="entry name" value="AB_hydrolase_1"/>
</dbReference>
<keyword evidence="2" id="KW-0378">Hydrolase</keyword>
<gene>
    <name evidence="2" type="ORF">EST54_11525</name>
</gene>
<organism evidence="2 3">
    <name type="scientific">Streptomyces sioyaensis</name>
    <dbReference type="NCBI Taxonomy" id="67364"/>
    <lineage>
        <taxon>Bacteria</taxon>
        <taxon>Bacillati</taxon>
        <taxon>Actinomycetota</taxon>
        <taxon>Actinomycetes</taxon>
        <taxon>Kitasatosporales</taxon>
        <taxon>Streptomycetaceae</taxon>
        <taxon>Streptomyces</taxon>
    </lineage>
</organism>
<dbReference type="SUPFAM" id="SSF53474">
    <property type="entry name" value="alpha/beta-Hydrolases"/>
    <property type="match status" value="1"/>
</dbReference>
<dbReference type="Proteomes" id="UP000289482">
    <property type="component" value="Unassembled WGS sequence"/>
</dbReference>
<keyword evidence="3" id="KW-1185">Reference proteome</keyword>
<dbReference type="PANTHER" id="PTHR37017:SF10">
    <property type="entry name" value="AB HYDROLASE-1 DOMAIN-CONTAINING PROTEIN"/>
    <property type="match status" value="1"/>
</dbReference>
<dbReference type="EMBL" id="SDIF01000024">
    <property type="protein sequence ID" value="RXS67625.1"/>
    <property type="molecule type" value="Genomic_DNA"/>
</dbReference>
<dbReference type="RefSeq" id="WP_129247515.1">
    <property type="nucleotide sequence ID" value="NZ_JABZEL010000008.1"/>
</dbReference>
<sequence length="238" mass="26062">MATFVLVHGAMHGGWAWREVRARLQRAGHLVFTPTLTGQGERRQSLTPSVGVETHLADLTELLWFEDLREVHLVLHSYAGILAGPLAQRAGDRLAGLVFLGAFLAGPGQSLLDVEPAETAARYRRTVAAGDGWRLPASPDFLDLWGVTDPDLRAWVAPRLTDFPLRCQTDRVDHDPSALDRIRKVYVRHTAPPLPSLTGFYEQALAAGWETYDLPCGHDMMLAAPEATADLLSRIAGG</sequence>
<reference evidence="2 3" key="1">
    <citation type="submission" date="2019-01" db="EMBL/GenBank/DDBJ databases">
        <title>Draft genome sequences of the type strain Streptomyces sioyaensis DSM 40032 and its novel strain, TM32, a thermotolerant antibiotics-producing actinobacterium.</title>
        <authorList>
            <person name="Nakaew N."/>
            <person name="Lumyong S."/>
            <person name="Sloan W.T."/>
            <person name="Sungthong R."/>
        </authorList>
    </citation>
    <scope>NUCLEOTIDE SEQUENCE [LARGE SCALE GENOMIC DNA]</scope>
    <source>
        <strain evidence="2 3">DSM 40032</strain>
    </source>
</reference>
<dbReference type="InterPro" id="IPR052897">
    <property type="entry name" value="Sec-Metab_Biosynth_Hydrolase"/>
</dbReference>
<dbReference type="AlphaFoldDB" id="A0A4Q1QYR5"/>
<evidence type="ECO:0000313" key="2">
    <source>
        <dbReference type="EMBL" id="RXS67625.1"/>
    </source>
</evidence>
<dbReference type="PANTHER" id="PTHR37017">
    <property type="entry name" value="AB HYDROLASE-1 DOMAIN-CONTAINING PROTEIN-RELATED"/>
    <property type="match status" value="1"/>
</dbReference>
<dbReference type="GO" id="GO:0016787">
    <property type="term" value="F:hydrolase activity"/>
    <property type="evidence" value="ECO:0007669"/>
    <property type="project" value="UniProtKB-KW"/>
</dbReference>
<evidence type="ECO:0000259" key="1">
    <source>
        <dbReference type="Pfam" id="PF12697"/>
    </source>
</evidence>
<name>A0A4Q1QYR5_9ACTN</name>
<dbReference type="InterPro" id="IPR029058">
    <property type="entry name" value="AB_hydrolase_fold"/>
</dbReference>
<dbReference type="Pfam" id="PF12697">
    <property type="entry name" value="Abhydrolase_6"/>
    <property type="match status" value="1"/>
</dbReference>
<accession>A0A4Q1QYR5</accession>
<dbReference type="Gene3D" id="3.40.50.1820">
    <property type="entry name" value="alpha/beta hydrolase"/>
    <property type="match status" value="1"/>
</dbReference>
<proteinExistence type="predicted"/>
<dbReference type="GeneID" id="95778610"/>
<protein>
    <submittedName>
        <fullName evidence="2">Alpha/beta fold hydrolase</fullName>
    </submittedName>
</protein>